<proteinExistence type="predicted"/>
<comment type="caution">
    <text evidence="2">The sequence shown here is derived from an EMBL/GenBank/DDBJ whole genome shotgun (WGS) entry which is preliminary data.</text>
</comment>
<evidence type="ECO:0000313" key="2">
    <source>
        <dbReference type="EMBL" id="CAJ1963289.1"/>
    </source>
</evidence>
<organism evidence="2 3">
    <name type="scientific">Cylindrotheca closterium</name>
    <dbReference type="NCBI Taxonomy" id="2856"/>
    <lineage>
        <taxon>Eukaryota</taxon>
        <taxon>Sar</taxon>
        <taxon>Stramenopiles</taxon>
        <taxon>Ochrophyta</taxon>
        <taxon>Bacillariophyta</taxon>
        <taxon>Bacillariophyceae</taxon>
        <taxon>Bacillariophycidae</taxon>
        <taxon>Bacillariales</taxon>
        <taxon>Bacillariaceae</taxon>
        <taxon>Cylindrotheca</taxon>
    </lineage>
</organism>
<feature type="region of interest" description="Disordered" evidence="1">
    <location>
        <begin position="37"/>
        <end position="84"/>
    </location>
</feature>
<keyword evidence="3" id="KW-1185">Reference proteome</keyword>
<feature type="compositionally biased region" description="Polar residues" evidence="1">
    <location>
        <begin position="1"/>
        <end position="14"/>
    </location>
</feature>
<dbReference type="Proteomes" id="UP001295423">
    <property type="component" value="Unassembled WGS sequence"/>
</dbReference>
<name>A0AAD2G5D0_9STRA</name>
<sequence>MSSTITIEYSTTGIDKSVDPFDSDDFSILSFGDADIQEDLDEFGCPPSLNREQSTTPTDTPPPPDIETIRSIPISDDESTSGTSLFSDTSLQFLSNPQSPKSSELHDNTSLEEMVVKLNRSMIRSARSRAMISKAVFPDLRKQGLKRNKKPIMLASKSSLVHKVQRSTATAKHTYSNSSGFAKSSLLDFLRATKKW</sequence>
<reference evidence="2" key="1">
    <citation type="submission" date="2023-08" db="EMBL/GenBank/DDBJ databases">
        <authorList>
            <person name="Audoor S."/>
            <person name="Bilcke G."/>
        </authorList>
    </citation>
    <scope>NUCLEOTIDE SEQUENCE</scope>
</reference>
<dbReference type="AlphaFoldDB" id="A0AAD2G5D0"/>
<gene>
    <name evidence="2" type="ORF">CYCCA115_LOCUS20094</name>
</gene>
<evidence type="ECO:0000256" key="1">
    <source>
        <dbReference type="SAM" id="MobiDB-lite"/>
    </source>
</evidence>
<feature type="region of interest" description="Disordered" evidence="1">
    <location>
        <begin position="1"/>
        <end position="21"/>
    </location>
</feature>
<dbReference type="EMBL" id="CAKOGP040002136">
    <property type="protein sequence ID" value="CAJ1963289.1"/>
    <property type="molecule type" value="Genomic_DNA"/>
</dbReference>
<accession>A0AAD2G5D0</accession>
<protein>
    <submittedName>
        <fullName evidence="2">Uncharacterized protein</fullName>
    </submittedName>
</protein>
<evidence type="ECO:0000313" key="3">
    <source>
        <dbReference type="Proteomes" id="UP001295423"/>
    </source>
</evidence>